<dbReference type="InterPro" id="IPR050557">
    <property type="entry name" value="RTX_toxin/Mannuronan_C5-epim"/>
</dbReference>
<dbReference type="OrthoDB" id="6305173at2"/>
<dbReference type="PRINTS" id="PR00313">
    <property type="entry name" value="CABNDNGRPT"/>
</dbReference>
<evidence type="ECO:0000259" key="4">
    <source>
        <dbReference type="Pfam" id="PF13403"/>
    </source>
</evidence>
<dbReference type="PROSITE" id="PS00330">
    <property type="entry name" value="HEMOLYSIN_CALCIUM"/>
    <property type="match status" value="2"/>
</dbReference>
<dbReference type="InterPro" id="IPR011049">
    <property type="entry name" value="Serralysin-like_metalloprot_C"/>
</dbReference>
<evidence type="ECO:0000313" key="5">
    <source>
        <dbReference type="EMBL" id="SOH94808.1"/>
    </source>
</evidence>
<organism evidence="5 6">
    <name type="scientific">Pontivivens marinum</name>
    <dbReference type="NCBI Taxonomy" id="1690039"/>
    <lineage>
        <taxon>Bacteria</taxon>
        <taxon>Pseudomonadati</taxon>
        <taxon>Pseudomonadota</taxon>
        <taxon>Alphaproteobacteria</taxon>
        <taxon>Rhodobacterales</taxon>
        <taxon>Paracoccaceae</taxon>
        <taxon>Pontivivens</taxon>
    </lineage>
</organism>
<keyword evidence="6" id="KW-1185">Reference proteome</keyword>
<dbReference type="Pfam" id="PF13403">
    <property type="entry name" value="Hint_2"/>
    <property type="match status" value="1"/>
</dbReference>
<accession>A0A2C9CU97</accession>
<dbReference type="InterPro" id="IPR018511">
    <property type="entry name" value="Hemolysin-typ_Ca-bd_CS"/>
</dbReference>
<feature type="region of interest" description="Disordered" evidence="3">
    <location>
        <begin position="453"/>
        <end position="491"/>
    </location>
</feature>
<dbReference type="PANTHER" id="PTHR38340">
    <property type="entry name" value="S-LAYER PROTEIN"/>
    <property type="match status" value="1"/>
</dbReference>
<protein>
    <submittedName>
        <fullName evidence="5">Ca2+-binding protein, RTX toxin-related</fullName>
    </submittedName>
</protein>
<feature type="compositionally biased region" description="Gly residues" evidence="3">
    <location>
        <begin position="453"/>
        <end position="464"/>
    </location>
</feature>
<name>A0A2C9CU97_9RHOB</name>
<dbReference type="InterPro" id="IPR001343">
    <property type="entry name" value="Hemolysn_Ca-bd"/>
</dbReference>
<keyword evidence="2" id="KW-0964">Secreted</keyword>
<reference evidence="6" key="1">
    <citation type="submission" date="2017-09" db="EMBL/GenBank/DDBJ databases">
        <authorList>
            <person name="Varghese N."/>
            <person name="Submissions S."/>
        </authorList>
    </citation>
    <scope>NUCLEOTIDE SEQUENCE [LARGE SCALE GENOMIC DNA]</scope>
    <source>
        <strain evidence="6">C7</strain>
    </source>
</reference>
<evidence type="ECO:0000256" key="1">
    <source>
        <dbReference type="ARBA" id="ARBA00004613"/>
    </source>
</evidence>
<dbReference type="AlphaFoldDB" id="A0A2C9CU97"/>
<proteinExistence type="predicted"/>
<dbReference type="Gene3D" id="2.170.16.10">
    <property type="entry name" value="Hedgehog/Intein (Hint) domain"/>
    <property type="match status" value="1"/>
</dbReference>
<sequence length="785" mass="80343">MASNYSYGNGYVLNLATGLVEDAGVTITLVDNATDNTFTSATGGSANTNTDTNQQFSLSGSSVDGTYTNEWQSGEATFTVGGTTLTGVYNIFTSGGTNYAFFIPESGTGTLAEGGSWSASGVSSAGFNYSDVSAQGNDTITLDDAGPRTVLGGDGNDSITGSNSADTLYGGSGSDTILGRGGADVIYGDGDEPTRQVFEWSQLPDPSGDGSAIDDEDVLASADQTGFASQNLGGINVSLDYDEEANGRDVTFQNSNQYTNGIDVGDTGAINANSSGQLYGTRSGADANTSVLTINFSSTTATLEDEVSDVQFRINDIDTAGGAGFQDQVTVRAYDADGNRIAVTLVSGGGGTAGPTLSDTSGDGFTGVDQALGNTGTGNADAAGSILVTVGGPVARIEIDYENAGSSNQAATITDIYFTTIPNADVGEADSIDGGGGADTIYGLGGNDTINGGGGADQIDGGAGDDSMTGGNGNDVITGGAGNDTLDGGAGTDTLTGGDGFDVFIADGTPDIITDFNTATGQNIDDDDQTNNDFVDLSAFYNSGTLAAYNAANGTNFGLAINALRDDAADGVLDSAGGLQLTGVAPDDLTYDNTNVICFTPGTMIVTPTGLRKVESLQPGDLVATRDNGIRPLVWVGRRDLRQDEVEAKPQLAPIHISRGALGPDCPNRDMVVSPQHRILLSGLKLALMTGESEALAPAVGLINGDTVTRCEPGPVSYLHLMCEGHEVIRADGLWTETLFPGDQALSGLTPEARAEVQELFPDLKSFTPARNMLARDEARWLRVM</sequence>
<dbReference type="PANTHER" id="PTHR38340:SF1">
    <property type="entry name" value="S-LAYER PROTEIN"/>
    <property type="match status" value="1"/>
</dbReference>
<dbReference type="Proteomes" id="UP000220034">
    <property type="component" value="Unassembled WGS sequence"/>
</dbReference>
<dbReference type="InterPro" id="IPR036844">
    <property type="entry name" value="Hint_dom_sf"/>
</dbReference>
<dbReference type="EMBL" id="OCTN01000005">
    <property type="protein sequence ID" value="SOH94808.1"/>
    <property type="molecule type" value="Genomic_DNA"/>
</dbReference>
<dbReference type="Gene3D" id="2.150.10.10">
    <property type="entry name" value="Serralysin-like metalloprotease, C-terminal"/>
    <property type="match status" value="2"/>
</dbReference>
<dbReference type="GO" id="GO:0005509">
    <property type="term" value="F:calcium ion binding"/>
    <property type="evidence" value="ECO:0007669"/>
    <property type="project" value="InterPro"/>
</dbReference>
<evidence type="ECO:0000256" key="3">
    <source>
        <dbReference type="SAM" id="MobiDB-lite"/>
    </source>
</evidence>
<dbReference type="InterPro" id="IPR028992">
    <property type="entry name" value="Hedgehog/Intein_dom"/>
</dbReference>
<dbReference type="Pfam" id="PF00353">
    <property type="entry name" value="HemolysinCabind"/>
    <property type="match status" value="3"/>
</dbReference>
<evidence type="ECO:0000256" key="2">
    <source>
        <dbReference type="ARBA" id="ARBA00022525"/>
    </source>
</evidence>
<dbReference type="GO" id="GO:0005576">
    <property type="term" value="C:extracellular region"/>
    <property type="evidence" value="ECO:0007669"/>
    <property type="project" value="UniProtKB-SubCell"/>
</dbReference>
<dbReference type="RefSeq" id="WP_097930721.1">
    <property type="nucleotide sequence ID" value="NZ_OCTN01000005.1"/>
</dbReference>
<feature type="domain" description="Hedgehog/Intein (Hint)" evidence="4">
    <location>
        <begin position="597"/>
        <end position="743"/>
    </location>
</feature>
<evidence type="ECO:0000313" key="6">
    <source>
        <dbReference type="Proteomes" id="UP000220034"/>
    </source>
</evidence>
<gene>
    <name evidence="5" type="ORF">SAMN06273572_105234</name>
</gene>
<dbReference type="SUPFAM" id="SSF51294">
    <property type="entry name" value="Hedgehog/intein (Hint) domain"/>
    <property type="match status" value="1"/>
</dbReference>
<comment type="subcellular location">
    <subcellularLocation>
        <location evidence="1">Secreted</location>
    </subcellularLocation>
</comment>
<dbReference type="SUPFAM" id="SSF51120">
    <property type="entry name" value="beta-Roll"/>
    <property type="match status" value="1"/>
</dbReference>